<comment type="similarity">
    <text evidence="3 20">Belongs to the DNA polymerase type-B family.</text>
</comment>
<organism evidence="24 25">
    <name type="scientific">Hepatospora eriocheir</name>
    <dbReference type="NCBI Taxonomy" id="1081669"/>
    <lineage>
        <taxon>Eukaryota</taxon>
        <taxon>Fungi</taxon>
        <taxon>Fungi incertae sedis</taxon>
        <taxon>Microsporidia</taxon>
        <taxon>Hepatosporidae</taxon>
        <taxon>Hepatospora</taxon>
    </lineage>
</organism>
<dbReference type="VEuPathDB" id="MicrosporidiaDB:A0H76_2461"/>
<keyword evidence="12 20" id="KW-0862">Zinc</keyword>
<dbReference type="EMBL" id="LVKB01000001">
    <property type="protein sequence ID" value="ORD98141.1"/>
    <property type="molecule type" value="Genomic_DNA"/>
</dbReference>
<sequence length="990" mass="114566">MKEIILLQSNIEYTTNMKSLNTQSLEITIFGVTKEMVPIQVKIFDFTPYFYINLAEDIDIEYLKTFLKSKLNESTFRGLDKCMKKNIYGYSENKLTLYKLYFSSPGAFRSAKSILEKGIPYKEKILRVKVFESNFPFILRFMNDLKMTGMCYIKIPNYEVETMEPFIIKTSHQYIEVLPLEGEYLKILPLKILSFDIECCSSENRFPSATVDPVIQIGNTYQRIGSNELFKDIFCLKEVANIQGANVHWFDDEKEMLEAWQDYILEQDPDILLGYNIKNFDFPFLFERARVLNIKNFGKLGRSDKVSKVFKKTQTSSAFGSIETSDISLDGRMIFDLFHIIKRDHKLRSYSLNSVSAHFLAEQKEDVPHSLMYGLQNGDKETRRRIATYCLKDTYLPLRLFEKLNIFINFVELSRATHVPIEYFSTRGSSIKVLALIYKEASEYGFVIPDMEIMDNDVSFEGGFVMDPARGYYDKPIAVLDFTSLYPSIMITNNLCYTTLLSKEQYLKYKDDAFITPTGNYFMKKSKCEGLLPRILLNLIKNRKATKKLIKMTDDESLKKSLDGRQYALKICANSIYGFTGAQVGQLPCFEISQSTTSIGRELILLTKNLVESNFNKKNGLAYDSTVIYGDTDSVMINFYESSLKRVFEISENVANYITKKFYDYGEDRKEIKEGEKAVNDGSKFSIVLEFEKVYFPYILMNKKRYAGLIYNNPEKPNKIDTKGIEAVRRDNCHLLKKIIDECLNRIFYKRDITSAVEYVKEKVTDLYNDRVDLFDLIISKTYTKTNYAVKSAHVELVEKLKKRGVDVKIGDRIPYVIVSGGKNDKIYDKSEDPLYALENNIPIDIEYYIEHQLSNPIHRLFDPIMDNVSSLFKGVHVAGTKKSKVISGPLKGFLVVKDQCVGCGTPGTILCSGCRRDFPKYLYKIYNEYNEETKLFNMCWRECQRCMKSTMTEVICVNDGCPIFYKRIKVKKQIEELQGKVNKISSIEW</sequence>
<dbReference type="Pfam" id="PF14260">
    <property type="entry name" value="zf-C4pol"/>
    <property type="match status" value="1"/>
</dbReference>
<dbReference type="Gene3D" id="1.10.287.690">
    <property type="entry name" value="Helix hairpin bin"/>
    <property type="match status" value="1"/>
</dbReference>
<evidence type="ECO:0000256" key="1">
    <source>
        <dbReference type="ARBA" id="ARBA00001966"/>
    </source>
</evidence>
<evidence type="ECO:0000256" key="10">
    <source>
        <dbReference type="ARBA" id="ARBA00022771"/>
    </source>
</evidence>
<protein>
    <recommendedName>
        <fullName evidence="20">DNA polymerase</fullName>
        <ecNumber evidence="20">2.7.7.7</ecNumber>
    </recommendedName>
</protein>
<comment type="caution">
    <text evidence="24">The sequence shown here is derived from an EMBL/GenBank/DDBJ whole genome shotgun (WGS) entry which is preliminary data.</text>
</comment>
<evidence type="ECO:0000256" key="20">
    <source>
        <dbReference type="RuleBase" id="RU000442"/>
    </source>
</evidence>
<dbReference type="InterPro" id="IPR012337">
    <property type="entry name" value="RNaseH-like_sf"/>
</dbReference>
<dbReference type="InterPro" id="IPR043502">
    <property type="entry name" value="DNA/RNA_pol_sf"/>
</dbReference>
<evidence type="ECO:0000256" key="15">
    <source>
        <dbReference type="ARBA" id="ARBA00023004"/>
    </source>
</evidence>
<dbReference type="GO" id="GO:0043625">
    <property type="term" value="C:delta DNA polymerase complex"/>
    <property type="evidence" value="ECO:0007669"/>
    <property type="project" value="TreeGrafter"/>
</dbReference>
<evidence type="ECO:0000256" key="7">
    <source>
        <dbReference type="ARBA" id="ARBA00022705"/>
    </source>
</evidence>
<dbReference type="PANTHER" id="PTHR10322">
    <property type="entry name" value="DNA POLYMERASE CATALYTIC SUBUNIT"/>
    <property type="match status" value="1"/>
</dbReference>
<dbReference type="Gene3D" id="3.30.342.10">
    <property type="entry name" value="DNA Polymerase, chain B, domain 1"/>
    <property type="match status" value="1"/>
</dbReference>
<comment type="cofactor">
    <cofactor evidence="1 20">
        <name>[4Fe-4S] cluster</name>
        <dbReference type="ChEBI" id="CHEBI:49883"/>
    </cofactor>
</comment>
<evidence type="ECO:0000256" key="18">
    <source>
        <dbReference type="ARBA" id="ARBA00023242"/>
    </source>
</evidence>
<evidence type="ECO:0000256" key="6">
    <source>
        <dbReference type="ARBA" id="ARBA00022695"/>
    </source>
</evidence>
<dbReference type="GO" id="GO:0051539">
    <property type="term" value="F:4 iron, 4 sulfur cluster binding"/>
    <property type="evidence" value="ECO:0007669"/>
    <property type="project" value="UniProtKB-KW"/>
</dbReference>
<dbReference type="CDD" id="cd05777">
    <property type="entry name" value="DNA_polB_delta_exo"/>
    <property type="match status" value="1"/>
</dbReference>
<evidence type="ECO:0000256" key="16">
    <source>
        <dbReference type="ARBA" id="ARBA00023014"/>
    </source>
</evidence>
<feature type="domain" description="DNA-directed DNA polymerase family B multifunctional" evidence="21">
    <location>
        <begin position="420"/>
        <end position="865"/>
    </location>
</feature>
<dbReference type="InterPro" id="IPR017964">
    <property type="entry name" value="DNA-dir_DNA_pol_B_CS"/>
</dbReference>
<name>A0A1X0QEA9_9MICR</name>
<dbReference type="PRINTS" id="PR00106">
    <property type="entry name" value="DNAPOLB"/>
</dbReference>
<keyword evidence="4 20" id="KW-0004">4Fe-4S</keyword>
<dbReference type="Proteomes" id="UP000192356">
    <property type="component" value="Unassembled WGS sequence"/>
</dbReference>
<keyword evidence="15 20" id="KW-0408">Iron</keyword>
<dbReference type="GO" id="GO:0000166">
    <property type="term" value="F:nucleotide binding"/>
    <property type="evidence" value="ECO:0007669"/>
    <property type="project" value="InterPro"/>
</dbReference>
<dbReference type="SUPFAM" id="SSF56672">
    <property type="entry name" value="DNA/RNA polymerases"/>
    <property type="match status" value="1"/>
</dbReference>
<feature type="domain" description="DNA-directed DNA polymerase family B exonuclease" evidence="22">
    <location>
        <begin position="129"/>
        <end position="355"/>
    </location>
</feature>
<dbReference type="OrthoDB" id="2414538at2759"/>
<keyword evidence="11" id="KW-0378">Hydrolase</keyword>
<dbReference type="EC" id="2.7.7.7" evidence="20"/>
<keyword evidence="14 20" id="KW-0239">DNA-directed DNA polymerase</keyword>
<dbReference type="GO" id="GO:0006297">
    <property type="term" value="P:nucleotide-excision repair, DNA gap filling"/>
    <property type="evidence" value="ECO:0007669"/>
    <property type="project" value="TreeGrafter"/>
</dbReference>
<proteinExistence type="inferred from homology"/>
<dbReference type="GO" id="GO:0008296">
    <property type="term" value="F:3'-5'-DNA exonuclease activity"/>
    <property type="evidence" value="ECO:0007669"/>
    <property type="project" value="TreeGrafter"/>
</dbReference>
<evidence type="ECO:0000259" key="21">
    <source>
        <dbReference type="Pfam" id="PF00136"/>
    </source>
</evidence>
<evidence type="ECO:0000256" key="2">
    <source>
        <dbReference type="ARBA" id="ARBA00004123"/>
    </source>
</evidence>
<dbReference type="InterPro" id="IPR006172">
    <property type="entry name" value="DNA-dir_DNA_pol_B"/>
</dbReference>
<evidence type="ECO:0000256" key="13">
    <source>
        <dbReference type="ARBA" id="ARBA00022839"/>
    </source>
</evidence>
<dbReference type="SMART" id="SM00486">
    <property type="entry name" value="POLBc"/>
    <property type="match status" value="1"/>
</dbReference>
<dbReference type="InterPro" id="IPR036397">
    <property type="entry name" value="RNaseH_sf"/>
</dbReference>
<evidence type="ECO:0000256" key="11">
    <source>
        <dbReference type="ARBA" id="ARBA00022801"/>
    </source>
</evidence>
<evidence type="ECO:0000256" key="9">
    <source>
        <dbReference type="ARBA" id="ARBA00022723"/>
    </source>
</evidence>
<reference evidence="24 25" key="1">
    <citation type="journal article" date="2017" name="Environ. Microbiol.">
        <title>Decay of the glycolytic pathway and adaptation to intranuclear parasitism within Enterocytozoonidae microsporidia.</title>
        <authorList>
            <person name="Wiredu Boakye D."/>
            <person name="Jaroenlak P."/>
            <person name="Prachumwat A."/>
            <person name="Williams T.A."/>
            <person name="Bateman K.S."/>
            <person name="Itsathitphaisarn O."/>
            <person name="Sritunyalucksana K."/>
            <person name="Paszkiewicz K.H."/>
            <person name="Moore K.A."/>
            <person name="Stentiford G.D."/>
            <person name="Williams B.A."/>
        </authorList>
    </citation>
    <scope>NUCLEOTIDE SEQUENCE [LARGE SCALE GENOMIC DNA]</scope>
    <source>
        <strain evidence="24 25">GB1</strain>
    </source>
</reference>
<keyword evidence="17 20" id="KW-0238">DNA-binding</keyword>
<evidence type="ECO:0000256" key="5">
    <source>
        <dbReference type="ARBA" id="ARBA00022679"/>
    </source>
</evidence>
<dbReference type="GO" id="GO:0003887">
    <property type="term" value="F:DNA-directed DNA polymerase activity"/>
    <property type="evidence" value="ECO:0007669"/>
    <property type="project" value="UniProtKB-KW"/>
</dbReference>
<dbReference type="GO" id="GO:0003677">
    <property type="term" value="F:DNA binding"/>
    <property type="evidence" value="ECO:0007669"/>
    <property type="project" value="UniProtKB-KW"/>
</dbReference>
<dbReference type="InterPro" id="IPR042087">
    <property type="entry name" value="DNA_pol_B_thumb"/>
</dbReference>
<dbReference type="InterPro" id="IPR023211">
    <property type="entry name" value="DNA_pol_palm_dom_sf"/>
</dbReference>
<evidence type="ECO:0000256" key="12">
    <source>
        <dbReference type="ARBA" id="ARBA00022833"/>
    </source>
</evidence>
<gene>
    <name evidence="24" type="primary">DPOD1</name>
    <name evidence="24" type="ORF">HERIO_43</name>
</gene>
<evidence type="ECO:0000256" key="8">
    <source>
        <dbReference type="ARBA" id="ARBA00022722"/>
    </source>
</evidence>
<comment type="subcellular location">
    <subcellularLocation>
        <location evidence="2 20">Nucleus</location>
    </subcellularLocation>
</comment>
<evidence type="ECO:0000259" key="23">
    <source>
        <dbReference type="Pfam" id="PF14260"/>
    </source>
</evidence>
<dbReference type="InterPro" id="IPR006134">
    <property type="entry name" value="DNA-dir_DNA_pol_B_multi_dom"/>
</dbReference>
<dbReference type="Gene3D" id="1.10.132.60">
    <property type="entry name" value="DNA polymerase family B, C-terminal domain"/>
    <property type="match status" value="1"/>
</dbReference>
<accession>A0A1X0QEA9</accession>
<feature type="domain" description="C4-type zinc-finger of DNA polymerase delta" evidence="23">
    <location>
        <begin position="901"/>
        <end position="968"/>
    </location>
</feature>
<dbReference type="Gene3D" id="3.90.1600.10">
    <property type="entry name" value="Palm domain of DNA polymerase"/>
    <property type="match status" value="1"/>
</dbReference>
<keyword evidence="7 20" id="KW-0235">DNA replication</keyword>
<dbReference type="FunFam" id="3.30.420.10:FF:000004">
    <property type="entry name" value="DNA polymerase"/>
    <property type="match status" value="1"/>
</dbReference>
<keyword evidence="18 20" id="KW-0539">Nucleus</keyword>
<dbReference type="InterPro" id="IPR006133">
    <property type="entry name" value="DNA-dir_DNA_pol_B_exonuc"/>
</dbReference>
<dbReference type="Gene3D" id="3.30.420.10">
    <property type="entry name" value="Ribonuclease H-like superfamily/Ribonuclease H"/>
    <property type="match status" value="1"/>
</dbReference>
<dbReference type="Pfam" id="PF00136">
    <property type="entry name" value="DNA_pol_B"/>
    <property type="match status" value="1"/>
</dbReference>
<comment type="catalytic activity">
    <reaction evidence="19 20">
        <text>DNA(n) + a 2'-deoxyribonucleoside 5'-triphosphate = DNA(n+1) + diphosphate</text>
        <dbReference type="Rhea" id="RHEA:22508"/>
        <dbReference type="Rhea" id="RHEA-COMP:17339"/>
        <dbReference type="Rhea" id="RHEA-COMP:17340"/>
        <dbReference type="ChEBI" id="CHEBI:33019"/>
        <dbReference type="ChEBI" id="CHEBI:61560"/>
        <dbReference type="ChEBI" id="CHEBI:173112"/>
        <dbReference type="EC" id="2.7.7.7"/>
    </reaction>
</comment>
<evidence type="ECO:0000313" key="25">
    <source>
        <dbReference type="Proteomes" id="UP000192356"/>
    </source>
</evidence>
<evidence type="ECO:0000256" key="3">
    <source>
        <dbReference type="ARBA" id="ARBA00005755"/>
    </source>
</evidence>
<dbReference type="GO" id="GO:0045004">
    <property type="term" value="P:DNA replication proofreading"/>
    <property type="evidence" value="ECO:0007669"/>
    <property type="project" value="TreeGrafter"/>
</dbReference>
<keyword evidence="8" id="KW-0540">Nuclease</keyword>
<evidence type="ECO:0000256" key="17">
    <source>
        <dbReference type="ARBA" id="ARBA00023125"/>
    </source>
</evidence>
<dbReference type="GO" id="GO:0008270">
    <property type="term" value="F:zinc ion binding"/>
    <property type="evidence" value="ECO:0007669"/>
    <property type="project" value="UniProtKB-KW"/>
</dbReference>
<dbReference type="PROSITE" id="PS00116">
    <property type="entry name" value="DNA_POLYMERASE_B"/>
    <property type="match status" value="1"/>
</dbReference>
<evidence type="ECO:0000256" key="14">
    <source>
        <dbReference type="ARBA" id="ARBA00022932"/>
    </source>
</evidence>
<dbReference type="VEuPathDB" id="MicrosporidiaDB:HERIO_43"/>
<keyword evidence="13" id="KW-0269">Exonuclease</keyword>
<evidence type="ECO:0000259" key="22">
    <source>
        <dbReference type="Pfam" id="PF03104"/>
    </source>
</evidence>
<keyword evidence="10 20" id="KW-0863">Zinc-finger</keyword>
<keyword evidence="16 20" id="KW-0411">Iron-sulfur</keyword>
<evidence type="ECO:0000256" key="4">
    <source>
        <dbReference type="ARBA" id="ARBA00022485"/>
    </source>
</evidence>
<keyword evidence="6 20" id="KW-0548">Nucleotidyltransferase</keyword>
<dbReference type="InterPro" id="IPR025687">
    <property type="entry name" value="Znf-C4pol"/>
</dbReference>
<dbReference type="NCBIfam" id="TIGR00592">
    <property type="entry name" value="pol2"/>
    <property type="match status" value="1"/>
</dbReference>
<dbReference type="PANTHER" id="PTHR10322:SF23">
    <property type="entry name" value="DNA POLYMERASE DELTA CATALYTIC SUBUNIT"/>
    <property type="match status" value="1"/>
</dbReference>
<keyword evidence="25" id="KW-1185">Reference proteome</keyword>
<dbReference type="InterPro" id="IPR050240">
    <property type="entry name" value="DNA_pol_type-B"/>
</dbReference>
<keyword evidence="9 20" id="KW-0479">Metal-binding</keyword>
<evidence type="ECO:0000256" key="19">
    <source>
        <dbReference type="ARBA" id="ARBA00049244"/>
    </source>
</evidence>
<dbReference type="SUPFAM" id="SSF53098">
    <property type="entry name" value="Ribonuclease H-like"/>
    <property type="match status" value="1"/>
</dbReference>
<keyword evidence="5 20" id="KW-0808">Transferase</keyword>
<dbReference type="GO" id="GO:0006287">
    <property type="term" value="P:base-excision repair, gap-filling"/>
    <property type="evidence" value="ECO:0007669"/>
    <property type="project" value="TreeGrafter"/>
</dbReference>
<dbReference type="Pfam" id="PF03104">
    <property type="entry name" value="DNA_pol_B_exo1"/>
    <property type="match status" value="1"/>
</dbReference>
<dbReference type="AlphaFoldDB" id="A0A1X0QEA9"/>
<evidence type="ECO:0000313" key="24">
    <source>
        <dbReference type="EMBL" id="ORD98141.1"/>
    </source>
</evidence>